<name>A0ABR0A7R0_9CRUS</name>
<evidence type="ECO:0000313" key="2">
    <source>
        <dbReference type="Proteomes" id="UP001234178"/>
    </source>
</evidence>
<dbReference type="EMBL" id="JAOYFB010000036">
    <property type="protein sequence ID" value="KAK4021176.1"/>
    <property type="molecule type" value="Genomic_DNA"/>
</dbReference>
<accession>A0ABR0A7R0</accession>
<keyword evidence="2" id="KW-1185">Reference proteome</keyword>
<comment type="caution">
    <text evidence="1">The sequence shown here is derived from an EMBL/GenBank/DDBJ whole genome shotgun (WGS) entry which is preliminary data.</text>
</comment>
<reference evidence="1 2" key="1">
    <citation type="journal article" date="2023" name="Nucleic Acids Res.">
        <title>The hologenome of Daphnia magna reveals possible DNA methylation and microbiome-mediated evolution of the host genome.</title>
        <authorList>
            <person name="Chaturvedi A."/>
            <person name="Li X."/>
            <person name="Dhandapani V."/>
            <person name="Marshall H."/>
            <person name="Kissane S."/>
            <person name="Cuenca-Cambronero M."/>
            <person name="Asole G."/>
            <person name="Calvet F."/>
            <person name="Ruiz-Romero M."/>
            <person name="Marangio P."/>
            <person name="Guigo R."/>
            <person name="Rago D."/>
            <person name="Mirbahai L."/>
            <person name="Eastwood N."/>
            <person name="Colbourne J.K."/>
            <person name="Zhou J."/>
            <person name="Mallon E."/>
            <person name="Orsini L."/>
        </authorList>
    </citation>
    <scope>NUCLEOTIDE SEQUENCE [LARGE SCALE GENOMIC DNA]</scope>
    <source>
        <strain evidence="1">LRV0_1</strain>
    </source>
</reference>
<gene>
    <name evidence="1" type="ORF">OUZ56_003097</name>
</gene>
<proteinExistence type="predicted"/>
<dbReference type="Proteomes" id="UP001234178">
    <property type="component" value="Unassembled WGS sequence"/>
</dbReference>
<protein>
    <submittedName>
        <fullName evidence="1">Uncharacterized protein</fullName>
    </submittedName>
</protein>
<evidence type="ECO:0000313" key="1">
    <source>
        <dbReference type="EMBL" id="KAK4021176.1"/>
    </source>
</evidence>
<sequence>MRRRLLRFRGYPPLRGFKGWSRDHPTEPMKTLEMVPFSGTDLSREGRRGDGHIGQGWVLRFKASILNYLTPHLESNTDLQHHTQKRYNYAIDNDVSVHRQLKHKLNCFGYCTWRPCWRTSPFCHSPLDVIAKAWSFPILPVQSF</sequence>
<organism evidence="1 2">
    <name type="scientific">Daphnia magna</name>
    <dbReference type="NCBI Taxonomy" id="35525"/>
    <lineage>
        <taxon>Eukaryota</taxon>
        <taxon>Metazoa</taxon>
        <taxon>Ecdysozoa</taxon>
        <taxon>Arthropoda</taxon>
        <taxon>Crustacea</taxon>
        <taxon>Branchiopoda</taxon>
        <taxon>Diplostraca</taxon>
        <taxon>Cladocera</taxon>
        <taxon>Anomopoda</taxon>
        <taxon>Daphniidae</taxon>
        <taxon>Daphnia</taxon>
    </lineage>
</organism>